<dbReference type="InterPro" id="IPR005119">
    <property type="entry name" value="LysR_subst-bd"/>
</dbReference>
<keyword evidence="4" id="KW-0010">Activator</keyword>
<comment type="similarity">
    <text evidence="1">Belongs to the LysR transcriptional regulatory family.</text>
</comment>
<dbReference type="OrthoDB" id="9775392at2"/>
<dbReference type="Pfam" id="PF00126">
    <property type="entry name" value="HTH_1"/>
    <property type="match status" value="1"/>
</dbReference>
<comment type="caution">
    <text evidence="7">The sequence shown here is derived from an EMBL/GenBank/DDBJ whole genome shotgun (WGS) entry which is preliminary data.</text>
</comment>
<reference evidence="7 8" key="1">
    <citation type="submission" date="2018-05" db="EMBL/GenBank/DDBJ databases">
        <title>Zavarzinia sp. HR-AS.</title>
        <authorList>
            <person name="Lee Y."/>
            <person name="Jeon C.O."/>
        </authorList>
    </citation>
    <scope>NUCLEOTIDE SEQUENCE [LARGE SCALE GENOMIC DNA]</scope>
    <source>
        <strain evidence="7 8">HR-AS</strain>
    </source>
</reference>
<dbReference type="FunFam" id="1.10.10.10:FF:000001">
    <property type="entry name" value="LysR family transcriptional regulator"/>
    <property type="match status" value="1"/>
</dbReference>
<dbReference type="PANTHER" id="PTHR30346:SF26">
    <property type="entry name" value="HYDROGEN PEROXIDE-INDUCIBLE GENES ACTIVATOR"/>
    <property type="match status" value="1"/>
</dbReference>
<evidence type="ECO:0000256" key="2">
    <source>
        <dbReference type="ARBA" id="ARBA00023015"/>
    </source>
</evidence>
<keyword evidence="5" id="KW-0804">Transcription</keyword>
<evidence type="ECO:0000313" key="7">
    <source>
        <dbReference type="EMBL" id="PWR25089.1"/>
    </source>
</evidence>
<dbReference type="Gene3D" id="3.40.190.10">
    <property type="entry name" value="Periplasmic binding protein-like II"/>
    <property type="match status" value="2"/>
</dbReference>
<protein>
    <recommendedName>
        <fullName evidence="6">HTH lysR-type domain-containing protein</fullName>
    </recommendedName>
</protein>
<dbReference type="PRINTS" id="PR00039">
    <property type="entry name" value="HTHLYSR"/>
</dbReference>
<evidence type="ECO:0000259" key="6">
    <source>
        <dbReference type="PROSITE" id="PS50931"/>
    </source>
</evidence>
<dbReference type="GO" id="GO:0032993">
    <property type="term" value="C:protein-DNA complex"/>
    <property type="evidence" value="ECO:0007669"/>
    <property type="project" value="TreeGrafter"/>
</dbReference>
<keyword evidence="2" id="KW-0805">Transcription regulation</keyword>
<dbReference type="SUPFAM" id="SSF53850">
    <property type="entry name" value="Periplasmic binding protein-like II"/>
    <property type="match status" value="1"/>
</dbReference>
<organism evidence="7 8">
    <name type="scientific">Zavarzinia aquatilis</name>
    <dbReference type="NCBI Taxonomy" id="2211142"/>
    <lineage>
        <taxon>Bacteria</taxon>
        <taxon>Pseudomonadati</taxon>
        <taxon>Pseudomonadota</taxon>
        <taxon>Alphaproteobacteria</taxon>
        <taxon>Rhodospirillales</taxon>
        <taxon>Zavarziniaceae</taxon>
        <taxon>Zavarzinia</taxon>
    </lineage>
</organism>
<evidence type="ECO:0000313" key="8">
    <source>
        <dbReference type="Proteomes" id="UP000245461"/>
    </source>
</evidence>
<evidence type="ECO:0000256" key="3">
    <source>
        <dbReference type="ARBA" id="ARBA00023125"/>
    </source>
</evidence>
<keyword evidence="8" id="KW-1185">Reference proteome</keyword>
<dbReference type="CDD" id="cd08411">
    <property type="entry name" value="PBP2_OxyR"/>
    <property type="match status" value="1"/>
</dbReference>
<dbReference type="PROSITE" id="PS50931">
    <property type="entry name" value="HTH_LYSR"/>
    <property type="match status" value="1"/>
</dbReference>
<keyword evidence="3" id="KW-0238">DNA-binding</keyword>
<dbReference type="InterPro" id="IPR000847">
    <property type="entry name" value="LysR_HTH_N"/>
</dbReference>
<dbReference type="InterPro" id="IPR036390">
    <property type="entry name" value="WH_DNA-bd_sf"/>
</dbReference>
<evidence type="ECO:0000256" key="1">
    <source>
        <dbReference type="ARBA" id="ARBA00009437"/>
    </source>
</evidence>
<dbReference type="PANTHER" id="PTHR30346">
    <property type="entry name" value="TRANSCRIPTIONAL DUAL REGULATOR HCAR-RELATED"/>
    <property type="match status" value="1"/>
</dbReference>
<accession>A0A317EDU0</accession>
<dbReference type="SUPFAM" id="SSF46785">
    <property type="entry name" value="Winged helix' DNA-binding domain"/>
    <property type="match status" value="1"/>
</dbReference>
<dbReference type="AlphaFoldDB" id="A0A317EDU0"/>
<proteinExistence type="inferred from homology"/>
<evidence type="ECO:0000256" key="4">
    <source>
        <dbReference type="ARBA" id="ARBA00023159"/>
    </source>
</evidence>
<gene>
    <name evidence="7" type="ORF">DKG74_04795</name>
</gene>
<dbReference type="InterPro" id="IPR036388">
    <property type="entry name" value="WH-like_DNA-bd_sf"/>
</dbReference>
<name>A0A317EDU0_9PROT</name>
<dbReference type="Gene3D" id="1.10.10.10">
    <property type="entry name" value="Winged helix-like DNA-binding domain superfamily/Winged helix DNA-binding domain"/>
    <property type="match status" value="1"/>
</dbReference>
<dbReference type="Pfam" id="PF03466">
    <property type="entry name" value="LysR_substrate"/>
    <property type="match status" value="1"/>
</dbReference>
<sequence>MTSMSISLRQIRYLVAVADHQSFRKAATALNVSQPAMTAQIQLLEQSLDGLVLTRSRRGVTPTALGEAVIAKARGILAEVEGLRALGAAAAARPLRLGVIPTIAPYLGPDVVDLGTAYAAEGLELIEGRTGELVSALRTGTLDAALLALPQSGVLGRDLETAIAFAEPFYALLPQADPLAASGEVSVEALADRPLLLLEEGHCLADQALSLCDDGQLRAPMRAASLSTLARLVGRGRGVTLLPAMAVAVESHLGDGTVVRRLPDPAPGRTIGIVWRKGATGERCWRRLAQGLARLKPDVEGGIVAALPMAAE</sequence>
<dbReference type="GO" id="GO:0003677">
    <property type="term" value="F:DNA binding"/>
    <property type="evidence" value="ECO:0007669"/>
    <property type="project" value="UniProtKB-KW"/>
</dbReference>
<dbReference type="Proteomes" id="UP000245461">
    <property type="component" value="Unassembled WGS sequence"/>
</dbReference>
<dbReference type="GO" id="GO:0003700">
    <property type="term" value="F:DNA-binding transcription factor activity"/>
    <property type="evidence" value="ECO:0007669"/>
    <property type="project" value="InterPro"/>
</dbReference>
<evidence type="ECO:0000256" key="5">
    <source>
        <dbReference type="ARBA" id="ARBA00023163"/>
    </source>
</evidence>
<feature type="domain" description="HTH lysR-type" evidence="6">
    <location>
        <begin position="6"/>
        <end position="63"/>
    </location>
</feature>
<dbReference type="EMBL" id="QGLE01000002">
    <property type="protein sequence ID" value="PWR25089.1"/>
    <property type="molecule type" value="Genomic_DNA"/>
</dbReference>